<protein>
    <submittedName>
        <fullName evidence="2">Uncharacterized protein</fullName>
    </submittedName>
</protein>
<evidence type="ECO:0000313" key="3">
    <source>
        <dbReference type="Proteomes" id="UP000604825"/>
    </source>
</evidence>
<reference evidence="2" key="1">
    <citation type="submission" date="2020-10" db="EMBL/GenBank/DDBJ databases">
        <authorList>
            <person name="Han B."/>
            <person name="Lu T."/>
            <person name="Zhao Q."/>
            <person name="Huang X."/>
            <person name="Zhao Y."/>
        </authorList>
    </citation>
    <scope>NUCLEOTIDE SEQUENCE</scope>
</reference>
<dbReference type="EMBL" id="CAJGYO010000011">
    <property type="protein sequence ID" value="CAD6261445.1"/>
    <property type="molecule type" value="Genomic_DNA"/>
</dbReference>
<dbReference type="Proteomes" id="UP000604825">
    <property type="component" value="Unassembled WGS sequence"/>
</dbReference>
<accession>A0A811QKK6</accession>
<organism evidence="2 3">
    <name type="scientific">Miscanthus lutarioriparius</name>
    <dbReference type="NCBI Taxonomy" id="422564"/>
    <lineage>
        <taxon>Eukaryota</taxon>
        <taxon>Viridiplantae</taxon>
        <taxon>Streptophyta</taxon>
        <taxon>Embryophyta</taxon>
        <taxon>Tracheophyta</taxon>
        <taxon>Spermatophyta</taxon>
        <taxon>Magnoliopsida</taxon>
        <taxon>Liliopsida</taxon>
        <taxon>Poales</taxon>
        <taxon>Poaceae</taxon>
        <taxon>PACMAD clade</taxon>
        <taxon>Panicoideae</taxon>
        <taxon>Andropogonodae</taxon>
        <taxon>Andropogoneae</taxon>
        <taxon>Saccharinae</taxon>
        <taxon>Miscanthus</taxon>
    </lineage>
</organism>
<feature type="region of interest" description="Disordered" evidence="1">
    <location>
        <begin position="139"/>
        <end position="218"/>
    </location>
</feature>
<evidence type="ECO:0000313" key="2">
    <source>
        <dbReference type="EMBL" id="CAD6261445.1"/>
    </source>
</evidence>
<proteinExistence type="predicted"/>
<dbReference type="OrthoDB" id="689494at2759"/>
<name>A0A811QKK6_9POAL</name>
<evidence type="ECO:0000256" key="1">
    <source>
        <dbReference type="SAM" id="MobiDB-lite"/>
    </source>
</evidence>
<keyword evidence="3" id="KW-1185">Reference proteome</keyword>
<feature type="compositionally biased region" description="Basic and acidic residues" evidence="1">
    <location>
        <begin position="199"/>
        <end position="213"/>
    </location>
</feature>
<feature type="compositionally biased region" description="Acidic residues" evidence="1">
    <location>
        <begin position="171"/>
        <end position="185"/>
    </location>
</feature>
<sequence>MMDRLVQLFHGGKVKGNGEFESMHEHVEFFSGPPTFDALVSKCRDKFRWPLSLRGRFDCGKERAHYVLMSLSCEDEWKNYIEVVMSSSVRCFEVIVEKGSNRSVVAVDDSVDVEPVENLTQDEELHAVVVREVDGSCESGALNDDFDEETFDEDDGNGDGTHDMDDISQGSEDDEVDVAYVDEDDFTSRPSTSDDVLEDEYRSEPSSEDKSDCFDGGFPDAIGVLADGSLRMEYNDVELRQLKAVQVEHGAPTLPPS</sequence>
<feature type="compositionally biased region" description="Acidic residues" evidence="1">
    <location>
        <begin position="144"/>
        <end position="157"/>
    </location>
</feature>
<gene>
    <name evidence="2" type="ORF">NCGR_LOCUS44866</name>
</gene>
<dbReference type="AlphaFoldDB" id="A0A811QKK6"/>
<comment type="caution">
    <text evidence="2">The sequence shown here is derived from an EMBL/GenBank/DDBJ whole genome shotgun (WGS) entry which is preliminary data.</text>
</comment>